<dbReference type="InterPro" id="IPR017946">
    <property type="entry name" value="PLC-like_Pdiesterase_TIM-brl"/>
</dbReference>
<dbReference type="InterPro" id="IPR030395">
    <property type="entry name" value="GP_PDE_dom"/>
</dbReference>
<dbReference type="PANTHER" id="PTHR46211:SF1">
    <property type="entry name" value="GLYCEROPHOSPHODIESTER PHOSPHODIESTERASE, CYTOPLASMIC"/>
    <property type="match status" value="1"/>
</dbReference>
<gene>
    <name evidence="2" type="ORF">GCM10011505_45780</name>
</gene>
<proteinExistence type="predicted"/>
<dbReference type="RefSeq" id="WP_188582330.1">
    <property type="nucleotide sequence ID" value="NZ_BMDZ01000089.1"/>
</dbReference>
<dbReference type="Gene3D" id="3.20.20.190">
    <property type="entry name" value="Phosphatidylinositol (PI) phosphodiesterase"/>
    <property type="match status" value="1"/>
</dbReference>
<evidence type="ECO:0000313" key="2">
    <source>
        <dbReference type="EMBL" id="GGB59876.1"/>
    </source>
</evidence>
<dbReference type="Proteomes" id="UP000603352">
    <property type="component" value="Unassembled WGS sequence"/>
</dbReference>
<accession>A0ABQ1J6E0</accession>
<feature type="domain" description="GP-PDE" evidence="1">
    <location>
        <begin position="9"/>
        <end position="249"/>
    </location>
</feature>
<evidence type="ECO:0000259" key="1">
    <source>
        <dbReference type="PROSITE" id="PS51704"/>
    </source>
</evidence>
<organism evidence="2 3">
    <name type="scientific">Tistrella bauzanensis</name>
    <dbReference type="NCBI Taxonomy" id="657419"/>
    <lineage>
        <taxon>Bacteria</taxon>
        <taxon>Pseudomonadati</taxon>
        <taxon>Pseudomonadota</taxon>
        <taxon>Alphaproteobacteria</taxon>
        <taxon>Geminicoccales</taxon>
        <taxon>Geminicoccaceae</taxon>
        <taxon>Tistrella</taxon>
    </lineage>
</organism>
<reference evidence="3" key="1">
    <citation type="journal article" date="2019" name="Int. J. Syst. Evol. Microbiol.">
        <title>The Global Catalogue of Microorganisms (GCM) 10K type strain sequencing project: providing services to taxonomists for standard genome sequencing and annotation.</title>
        <authorList>
            <consortium name="The Broad Institute Genomics Platform"/>
            <consortium name="The Broad Institute Genome Sequencing Center for Infectious Disease"/>
            <person name="Wu L."/>
            <person name="Ma J."/>
        </authorList>
    </citation>
    <scope>NUCLEOTIDE SEQUENCE [LARGE SCALE GENOMIC DNA]</scope>
    <source>
        <strain evidence="3">CGMCC 1.10188</strain>
    </source>
</reference>
<dbReference type="PANTHER" id="PTHR46211">
    <property type="entry name" value="GLYCEROPHOSPHORYL DIESTER PHOSPHODIESTERASE"/>
    <property type="match status" value="1"/>
</dbReference>
<dbReference type="PROSITE" id="PS51704">
    <property type="entry name" value="GP_PDE"/>
    <property type="match status" value="1"/>
</dbReference>
<dbReference type="Pfam" id="PF03009">
    <property type="entry name" value="GDPD"/>
    <property type="match status" value="1"/>
</dbReference>
<comment type="caution">
    <text evidence="2">The sequence shown here is derived from an EMBL/GenBank/DDBJ whole genome shotgun (WGS) entry which is preliminary data.</text>
</comment>
<dbReference type="EMBL" id="BMDZ01000089">
    <property type="protein sequence ID" value="GGB59876.1"/>
    <property type="molecule type" value="Genomic_DNA"/>
</dbReference>
<keyword evidence="3" id="KW-1185">Reference proteome</keyword>
<name>A0ABQ1J6E0_9PROT</name>
<protein>
    <submittedName>
        <fullName evidence="2">Glycerophosphodiester phosphodiesterase</fullName>
    </submittedName>
</protein>
<evidence type="ECO:0000313" key="3">
    <source>
        <dbReference type="Proteomes" id="UP000603352"/>
    </source>
</evidence>
<dbReference type="SUPFAM" id="SSF51695">
    <property type="entry name" value="PLC-like phosphodiesterases"/>
    <property type="match status" value="1"/>
</dbReference>
<sequence>MTMSTLSDPRVIGHRGASGAAPENTLPAIALAADMGVAMVEFDVKLTRCGVPVLMHDDLVDRTTDGHGPAAGFDLAAFQALDAGRWFDDRFSGTRVPTLGETIELLVARDLDANVEIKPCPGRTAETARLVVEMLLRLWPADKRPPLLSSFEMEALATARDLAPDLPRALLFETLPPPAEMDRLTADLAPVAVHLWERPIDADVVAAVHGRGLALRAWTVNDPIRAVHLVRLGVDAVFSDFPDRILGALA</sequence>